<feature type="active site" evidence="9">
    <location>
        <position position="152"/>
    </location>
</feature>
<dbReference type="OrthoDB" id="9810259at2"/>
<reference evidence="12 13" key="1">
    <citation type="submission" date="2018-05" db="EMBL/GenBank/DDBJ databases">
        <title>Vibrio limimaris sp. nov., isolated from marine sediment.</title>
        <authorList>
            <person name="Li C.-M."/>
        </authorList>
    </citation>
    <scope>NUCLEOTIDE SEQUENCE [LARGE SCALE GENOMIC DNA]</scope>
    <source>
        <strain evidence="12 13">E4404</strain>
    </source>
</reference>
<comment type="pathway">
    <text evidence="9">Protein modification; lipoprotein biosynthesis (signal peptide cleavage).</text>
</comment>
<dbReference type="InterPro" id="IPR001872">
    <property type="entry name" value="Peptidase_A8"/>
</dbReference>
<dbReference type="GO" id="GO:0004190">
    <property type="term" value="F:aspartic-type endopeptidase activity"/>
    <property type="evidence" value="ECO:0007669"/>
    <property type="project" value="UniProtKB-UniRule"/>
</dbReference>
<feature type="active site" evidence="9">
    <location>
        <position position="134"/>
    </location>
</feature>
<gene>
    <name evidence="9" type="primary">lspA</name>
    <name evidence="12" type="ORF">DI392_16975</name>
</gene>
<feature type="transmembrane region" description="Helical" evidence="9">
    <location>
        <begin position="78"/>
        <end position="99"/>
    </location>
</feature>
<dbReference type="UniPathway" id="UPA00665"/>
<comment type="subcellular location">
    <subcellularLocation>
        <location evidence="9">Cell membrane</location>
        <topology evidence="9">Multi-pass membrane protein</topology>
    </subcellularLocation>
</comment>
<keyword evidence="4 9" id="KW-0812">Transmembrane</keyword>
<dbReference type="HAMAP" id="MF_00161">
    <property type="entry name" value="LspA"/>
    <property type="match status" value="1"/>
</dbReference>
<dbReference type="PROSITE" id="PS00855">
    <property type="entry name" value="SPASE_II"/>
    <property type="match status" value="1"/>
</dbReference>
<evidence type="ECO:0000256" key="2">
    <source>
        <dbReference type="ARBA" id="ARBA00022475"/>
    </source>
</evidence>
<evidence type="ECO:0000256" key="11">
    <source>
        <dbReference type="RuleBase" id="RU004181"/>
    </source>
</evidence>
<comment type="similarity">
    <text evidence="1 9 11">Belongs to the peptidase A8 family.</text>
</comment>
<evidence type="ECO:0000256" key="7">
    <source>
        <dbReference type="ARBA" id="ARBA00022989"/>
    </source>
</evidence>
<evidence type="ECO:0000313" key="13">
    <source>
        <dbReference type="Proteomes" id="UP000245362"/>
    </source>
</evidence>
<evidence type="ECO:0000256" key="4">
    <source>
        <dbReference type="ARBA" id="ARBA00022692"/>
    </source>
</evidence>
<feature type="transmembrane region" description="Helical" evidence="9">
    <location>
        <begin position="111"/>
        <end position="131"/>
    </location>
</feature>
<keyword evidence="6 9" id="KW-0378">Hydrolase</keyword>
<comment type="caution">
    <text evidence="12">The sequence shown here is derived from an EMBL/GenBank/DDBJ whole genome shotgun (WGS) entry which is preliminary data.</text>
</comment>
<keyword evidence="3 9" id="KW-0645">Protease</keyword>
<evidence type="ECO:0000256" key="5">
    <source>
        <dbReference type="ARBA" id="ARBA00022750"/>
    </source>
</evidence>
<keyword evidence="7 9" id="KW-1133">Transmembrane helix</keyword>
<feature type="transmembrane region" description="Helical" evidence="9">
    <location>
        <begin position="20"/>
        <end position="39"/>
    </location>
</feature>
<evidence type="ECO:0000256" key="6">
    <source>
        <dbReference type="ARBA" id="ARBA00022801"/>
    </source>
</evidence>
<dbReference type="Pfam" id="PF01252">
    <property type="entry name" value="Peptidase_A8"/>
    <property type="match status" value="1"/>
</dbReference>
<proteinExistence type="inferred from homology"/>
<keyword evidence="5 9" id="KW-0064">Aspartyl protease</keyword>
<protein>
    <recommendedName>
        <fullName evidence="9">Lipoprotein signal peptidase</fullName>
        <ecNumber evidence="9">3.4.23.36</ecNumber>
    </recommendedName>
    <alternativeName>
        <fullName evidence="9">Prolipoprotein signal peptidase</fullName>
    </alternativeName>
    <alternativeName>
        <fullName evidence="9">Signal peptidase II</fullName>
        <shortName evidence="9">SPase II</shortName>
    </alternativeName>
</protein>
<evidence type="ECO:0000256" key="9">
    <source>
        <dbReference type="HAMAP-Rule" id="MF_00161"/>
    </source>
</evidence>
<evidence type="ECO:0000256" key="3">
    <source>
        <dbReference type="ARBA" id="ARBA00022670"/>
    </source>
</evidence>
<keyword evidence="8 9" id="KW-0472">Membrane</keyword>
<comment type="catalytic activity">
    <reaction evidence="9 10">
        <text>Release of signal peptides from bacterial membrane prolipoproteins. Hydrolyzes -Xaa-Yaa-Zaa-|-(S,diacylglyceryl)Cys-, in which Xaa is hydrophobic (preferably Leu), and Yaa (Ala or Ser) and Zaa (Gly or Ala) have small, neutral side chains.</text>
        <dbReference type="EC" id="3.4.23.36"/>
    </reaction>
</comment>
<dbReference type="GO" id="GO:0005886">
    <property type="term" value="C:plasma membrane"/>
    <property type="evidence" value="ECO:0007669"/>
    <property type="project" value="UniProtKB-SubCell"/>
</dbReference>
<name>A0A2U3B5J1_9VIBR</name>
<dbReference type="RefSeq" id="WP_109320896.1">
    <property type="nucleotide sequence ID" value="NZ_QFWT01000011.1"/>
</dbReference>
<dbReference type="PANTHER" id="PTHR33695">
    <property type="entry name" value="LIPOPROTEIN SIGNAL PEPTIDASE"/>
    <property type="match status" value="1"/>
</dbReference>
<dbReference type="GO" id="GO:0006508">
    <property type="term" value="P:proteolysis"/>
    <property type="evidence" value="ECO:0007669"/>
    <property type="project" value="UniProtKB-KW"/>
</dbReference>
<evidence type="ECO:0000256" key="1">
    <source>
        <dbReference type="ARBA" id="ARBA00006139"/>
    </source>
</evidence>
<evidence type="ECO:0000313" key="12">
    <source>
        <dbReference type="EMBL" id="PWI32068.1"/>
    </source>
</evidence>
<evidence type="ECO:0000256" key="10">
    <source>
        <dbReference type="RuleBase" id="RU000594"/>
    </source>
</evidence>
<dbReference type="Proteomes" id="UP000245362">
    <property type="component" value="Unassembled WGS sequence"/>
</dbReference>
<dbReference type="NCBIfam" id="TIGR00077">
    <property type="entry name" value="lspA"/>
    <property type="match status" value="1"/>
</dbReference>
<evidence type="ECO:0000256" key="8">
    <source>
        <dbReference type="ARBA" id="ARBA00023136"/>
    </source>
</evidence>
<organism evidence="12 13">
    <name type="scientific">Vibrio albus</name>
    <dbReference type="NCBI Taxonomy" id="2200953"/>
    <lineage>
        <taxon>Bacteria</taxon>
        <taxon>Pseudomonadati</taxon>
        <taxon>Pseudomonadota</taxon>
        <taxon>Gammaproteobacteria</taxon>
        <taxon>Vibrionales</taxon>
        <taxon>Vibrionaceae</taxon>
        <taxon>Vibrio</taxon>
    </lineage>
</organism>
<feature type="transmembrane region" description="Helical" evidence="9">
    <location>
        <begin position="143"/>
        <end position="164"/>
    </location>
</feature>
<keyword evidence="2 9" id="KW-1003">Cell membrane</keyword>
<dbReference type="EC" id="3.4.23.36" evidence="9"/>
<dbReference type="PRINTS" id="PR00781">
    <property type="entry name" value="LIPOSIGPTASE"/>
</dbReference>
<dbReference type="EMBL" id="QFWT01000011">
    <property type="protein sequence ID" value="PWI32068.1"/>
    <property type="molecule type" value="Genomic_DNA"/>
</dbReference>
<dbReference type="AlphaFoldDB" id="A0A2U3B5J1"/>
<comment type="function">
    <text evidence="9 10">This protein specifically catalyzes the removal of signal peptides from prolipoproteins.</text>
</comment>
<accession>A0A2U3B5J1</accession>
<sequence length="172" mass="19457">MTEEKYAGKNKPALSQSGVRWLWLAALVFLADIGIKFLVLDRIGYGWGNRIEILPFFNLLHVHNYGAAFSFLGDQAGWQRWFFTGIAVAVSLMLVFWMSKLPAREKWNNSAYALIIGGAIGNLFDRLVHGFVVDYLDFFWGSYHWPAFNLADSAICIGAVMIILDGFRSKPE</sequence>
<dbReference type="PANTHER" id="PTHR33695:SF1">
    <property type="entry name" value="LIPOPROTEIN SIGNAL PEPTIDASE"/>
    <property type="match status" value="1"/>
</dbReference>
<keyword evidence="12" id="KW-0449">Lipoprotein</keyword>
<keyword evidence="13" id="KW-1185">Reference proteome</keyword>